<sequence>KQAGGKRDMFCPVELCGRKKMEEGWIVRFKPGFDVSGGVIRVVTAMQRAAQESGVRLLSAQSPRRRGQDHTETPWMSVMDLEPVDPDSPDVKRRRIHMCDYEGCQKVYTNQSSHLKAHRRIHTGEKPYHCTWEGCTWRFRPLRRAHPTFPQTHGHQTVPLHRVRPLLLPLGPPVPATAAATS</sequence>
<reference evidence="1" key="1">
    <citation type="submission" date="2022-05" db="EMBL/GenBank/DDBJ databases">
        <title>Chromosome-level genome of Chaenocephalus aceratus.</title>
        <authorList>
            <person name="Park H."/>
        </authorList>
    </citation>
    <scope>NUCLEOTIDE SEQUENCE</scope>
    <source>
        <strain evidence="1">KU_202001</strain>
    </source>
</reference>
<organism evidence="1 2">
    <name type="scientific">Chaenocephalus aceratus</name>
    <name type="common">Blackfin icefish</name>
    <name type="synonym">Chaenichthys aceratus</name>
    <dbReference type="NCBI Taxonomy" id="36190"/>
    <lineage>
        <taxon>Eukaryota</taxon>
        <taxon>Metazoa</taxon>
        <taxon>Chordata</taxon>
        <taxon>Craniata</taxon>
        <taxon>Vertebrata</taxon>
        <taxon>Euteleostomi</taxon>
        <taxon>Actinopterygii</taxon>
        <taxon>Neopterygii</taxon>
        <taxon>Teleostei</taxon>
        <taxon>Neoteleostei</taxon>
        <taxon>Acanthomorphata</taxon>
        <taxon>Eupercaria</taxon>
        <taxon>Perciformes</taxon>
        <taxon>Notothenioidei</taxon>
        <taxon>Channichthyidae</taxon>
        <taxon>Chaenocephalus</taxon>
    </lineage>
</organism>
<protein>
    <submittedName>
        <fullName evidence="1">Uncharacterized protein</fullName>
    </submittedName>
</protein>
<feature type="non-terminal residue" evidence="1">
    <location>
        <position position="1"/>
    </location>
</feature>
<evidence type="ECO:0000313" key="2">
    <source>
        <dbReference type="Proteomes" id="UP001057452"/>
    </source>
</evidence>
<accession>A0ACB9WKY8</accession>
<proteinExistence type="predicted"/>
<keyword evidence="2" id="KW-1185">Reference proteome</keyword>
<dbReference type="EMBL" id="CM043798">
    <property type="protein sequence ID" value="KAI4814343.1"/>
    <property type="molecule type" value="Genomic_DNA"/>
</dbReference>
<comment type="caution">
    <text evidence="1">The sequence shown here is derived from an EMBL/GenBank/DDBJ whole genome shotgun (WGS) entry which is preliminary data.</text>
</comment>
<name>A0ACB9WKY8_CHAAC</name>
<dbReference type="Proteomes" id="UP001057452">
    <property type="component" value="Chromosome 14"/>
</dbReference>
<gene>
    <name evidence="1" type="ORF">KUCAC02_003540</name>
</gene>
<evidence type="ECO:0000313" key="1">
    <source>
        <dbReference type="EMBL" id="KAI4814343.1"/>
    </source>
</evidence>